<dbReference type="Proteomes" id="UP001500665">
    <property type="component" value="Unassembled WGS sequence"/>
</dbReference>
<evidence type="ECO:0008006" key="3">
    <source>
        <dbReference type="Google" id="ProtNLM"/>
    </source>
</evidence>
<gene>
    <name evidence="1" type="ORF">GCM10009550_42120</name>
</gene>
<comment type="caution">
    <text evidence="1">The sequence shown here is derived from an EMBL/GenBank/DDBJ whole genome shotgun (WGS) entry which is preliminary data.</text>
</comment>
<evidence type="ECO:0000313" key="2">
    <source>
        <dbReference type="Proteomes" id="UP001500665"/>
    </source>
</evidence>
<reference evidence="2" key="1">
    <citation type="journal article" date="2019" name="Int. J. Syst. Evol. Microbiol.">
        <title>The Global Catalogue of Microorganisms (GCM) 10K type strain sequencing project: providing services to taxonomists for standard genome sequencing and annotation.</title>
        <authorList>
            <consortium name="The Broad Institute Genomics Platform"/>
            <consortium name="The Broad Institute Genome Sequencing Center for Infectious Disease"/>
            <person name="Wu L."/>
            <person name="Ma J."/>
        </authorList>
    </citation>
    <scope>NUCLEOTIDE SEQUENCE [LARGE SCALE GENOMIC DNA]</scope>
    <source>
        <strain evidence="2">JCM 10696</strain>
    </source>
</reference>
<organism evidence="1 2">
    <name type="scientific">Actinocorallia libanotica</name>
    <dbReference type="NCBI Taxonomy" id="46162"/>
    <lineage>
        <taxon>Bacteria</taxon>
        <taxon>Bacillati</taxon>
        <taxon>Actinomycetota</taxon>
        <taxon>Actinomycetes</taxon>
        <taxon>Streptosporangiales</taxon>
        <taxon>Thermomonosporaceae</taxon>
        <taxon>Actinocorallia</taxon>
    </lineage>
</organism>
<name>A0ABP4BWZ2_9ACTN</name>
<protein>
    <recommendedName>
        <fullName evidence="3">MOSC domain-containing protein</fullName>
    </recommendedName>
</protein>
<evidence type="ECO:0000313" key="1">
    <source>
        <dbReference type="EMBL" id="GAA0956281.1"/>
    </source>
</evidence>
<proteinExistence type="predicted"/>
<accession>A0ABP4BWZ2</accession>
<sequence length="170" mass="17891">MRVAGGSSSDVQNIGRRPSRVASGLGIEDETAADLGARMVCRPSGIVVDRLELLMGEAGLWSHPSEGTGDLWQRQLFGQLASAVPTQPSAAVAMAGQRHRVTADPAGVLFTAVDVQEQPSTLKTVEEIRDTGGLRGAGMCGLPKNSLRSPDGEVRSGDRMFIRPARILSG</sequence>
<dbReference type="EMBL" id="BAAAHH010000017">
    <property type="protein sequence ID" value="GAA0956281.1"/>
    <property type="molecule type" value="Genomic_DNA"/>
</dbReference>
<keyword evidence="2" id="KW-1185">Reference proteome</keyword>